<keyword evidence="5" id="KW-0802">TPR repeat</keyword>
<evidence type="ECO:0000256" key="4">
    <source>
        <dbReference type="ARBA" id="ARBA00023235"/>
    </source>
</evidence>
<dbReference type="Gene3D" id="1.25.40.10">
    <property type="entry name" value="Tetratricopeptide repeat domain"/>
    <property type="match status" value="1"/>
</dbReference>
<dbReference type="SUPFAM" id="SSF48452">
    <property type="entry name" value="TPR-like"/>
    <property type="match status" value="1"/>
</dbReference>
<keyword evidence="7" id="KW-1185">Reference proteome</keyword>
<dbReference type="SMART" id="SM00028">
    <property type="entry name" value="TPR"/>
    <property type="match status" value="2"/>
</dbReference>
<sequence>MTSNEIDNIDEGKKFYLRGDYSAAINRWEISIKSVEYILNSMHIDDSLAEKKRHFKLKRIELLSNIALAYLKMGNYNKTITLCLKVLQLDKSNEKAFLRISKAHLLSGDYSNAIKYANMGYNVYPNESTFIKIITEAKRMRIYSDAKEVKMYRNMLGICQDYDNHPCPKHFCIAFTRLASKLHMWIVTNYTIIKSALVFSQRKLQNFVLSTSFNQYLKQLYTFMVHKFK</sequence>
<dbReference type="VEuPathDB" id="PiroplasmaDB:BMR1_02g00557"/>
<keyword evidence="3" id="KW-0697">Rotamase</keyword>
<reference evidence="6 7" key="3">
    <citation type="journal article" date="2016" name="Sci. Rep.">
        <title>Genome-wide diversity and gene expression profiling of Babesia microti isolates identify polymorphic genes that mediate host-pathogen interactions.</title>
        <authorList>
            <person name="Silva J.C."/>
            <person name="Cornillot E."/>
            <person name="McCracken C."/>
            <person name="Usmani-Brown S."/>
            <person name="Dwivedi A."/>
            <person name="Ifeonu O.O."/>
            <person name="Crabtree J."/>
            <person name="Gotia H.T."/>
            <person name="Virji A.Z."/>
            <person name="Reynes C."/>
            <person name="Colinge J."/>
            <person name="Kumar V."/>
            <person name="Lawres L."/>
            <person name="Pazzi J.E."/>
            <person name="Pablo J.V."/>
            <person name="Hung C."/>
            <person name="Brancato J."/>
            <person name="Kumari P."/>
            <person name="Orvis J."/>
            <person name="Tretina K."/>
            <person name="Chibucos M."/>
            <person name="Ott S."/>
            <person name="Sadzewicz L."/>
            <person name="Sengamalay N."/>
            <person name="Shetty A.C."/>
            <person name="Su Q."/>
            <person name="Tallon L."/>
            <person name="Fraser C.M."/>
            <person name="Frutos R."/>
            <person name="Molina D.M."/>
            <person name="Krause P.J."/>
            <person name="Ben Mamoun C."/>
        </authorList>
    </citation>
    <scope>NUCLEOTIDE SEQUENCE [LARGE SCALE GENOMIC DNA]</scope>
    <source>
        <strain evidence="6 7">RI</strain>
    </source>
</reference>
<evidence type="ECO:0000256" key="2">
    <source>
        <dbReference type="ARBA" id="ARBA00013194"/>
    </source>
</evidence>
<dbReference type="InterPro" id="IPR011990">
    <property type="entry name" value="TPR-like_helical_dom_sf"/>
</dbReference>
<dbReference type="GO" id="GO:0003755">
    <property type="term" value="F:peptidyl-prolyl cis-trans isomerase activity"/>
    <property type="evidence" value="ECO:0007669"/>
    <property type="project" value="UniProtKB-EC"/>
</dbReference>
<dbReference type="PANTHER" id="PTHR46512">
    <property type="entry name" value="PEPTIDYLPROLYL ISOMERASE"/>
    <property type="match status" value="1"/>
</dbReference>
<name>A0A1R4AA07_BABMR</name>
<organism evidence="6 7">
    <name type="scientific">Babesia microti (strain RI)</name>
    <dbReference type="NCBI Taxonomy" id="1133968"/>
    <lineage>
        <taxon>Eukaryota</taxon>
        <taxon>Sar</taxon>
        <taxon>Alveolata</taxon>
        <taxon>Apicomplexa</taxon>
        <taxon>Aconoidasida</taxon>
        <taxon>Piroplasmida</taxon>
        <taxon>Babesiidae</taxon>
        <taxon>Babesia</taxon>
    </lineage>
</organism>
<dbReference type="GeneID" id="33043631"/>
<feature type="repeat" description="TPR" evidence="5">
    <location>
        <begin position="60"/>
        <end position="93"/>
    </location>
</feature>
<comment type="catalytic activity">
    <reaction evidence="1">
        <text>[protein]-peptidylproline (omega=180) = [protein]-peptidylproline (omega=0)</text>
        <dbReference type="Rhea" id="RHEA:16237"/>
        <dbReference type="Rhea" id="RHEA-COMP:10747"/>
        <dbReference type="Rhea" id="RHEA-COMP:10748"/>
        <dbReference type="ChEBI" id="CHEBI:83833"/>
        <dbReference type="ChEBI" id="CHEBI:83834"/>
        <dbReference type="EC" id="5.2.1.8"/>
    </reaction>
</comment>
<reference evidence="6 7" key="1">
    <citation type="journal article" date="2012" name="Nucleic Acids Res.">
        <title>Sequencing of the smallest Apicomplexan genome from the human pathogen Babesia microti.</title>
        <authorList>
            <person name="Cornillot E."/>
            <person name="Hadj-Kaddour K."/>
            <person name="Dassouli A."/>
            <person name="Noel B."/>
            <person name="Ranwez V."/>
            <person name="Vacherie B."/>
            <person name="Augagneur Y."/>
            <person name="Bres V."/>
            <person name="Duclos A."/>
            <person name="Randazzo S."/>
            <person name="Carcy B."/>
            <person name="Debierre-Grockiego F."/>
            <person name="Delbecq S."/>
            <person name="Moubri-Menage K."/>
            <person name="Shams-Eldin H."/>
            <person name="Usmani-Brown S."/>
            <person name="Bringaud F."/>
            <person name="Wincker P."/>
            <person name="Vivares C.P."/>
            <person name="Schwarz R.T."/>
            <person name="Schetters T.P."/>
            <person name="Krause P.J."/>
            <person name="Gorenflot A."/>
            <person name="Berry V."/>
            <person name="Barbe V."/>
            <person name="Ben Mamoun C."/>
        </authorList>
    </citation>
    <scope>NUCLEOTIDE SEQUENCE [LARGE SCALE GENOMIC DNA]</scope>
    <source>
        <strain evidence="6 7">RI</strain>
    </source>
</reference>
<dbReference type="AlphaFoldDB" id="A0A1R4AA07"/>
<accession>A0A1R4AA07</accession>
<evidence type="ECO:0000256" key="1">
    <source>
        <dbReference type="ARBA" id="ARBA00000971"/>
    </source>
</evidence>
<keyword evidence="4" id="KW-0413">Isomerase</keyword>
<evidence type="ECO:0000256" key="3">
    <source>
        <dbReference type="ARBA" id="ARBA00023110"/>
    </source>
</evidence>
<dbReference type="InterPro" id="IPR019734">
    <property type="entry name" value="TPR_rpt"/>
</dbReference>
<proteinExistence type="predicted"/>
<dbReference type="KEGG" id="bmic:BMR1_02g00557"/>
<dbReference type="Proteomes" id="UP000002899">
    <property type="component" value="Chromosome II"/>
</dbReference>
<dbReference type="InterPro" id="IPR050754">
    <property type="entry name" value="FKBP4/5/8-like"/>
</dbReference>
<gene>
    <name evidence="6" type="ORF">BMR1_02g00557</name>
</gene>
<protein>
    <recommendedName>
        <fullName evidence="2">peptidylprolyl isomerase</fullName>
        <ecNumber evidence="2">5.2.1.8</ecNumber>
    </recommendedName>
</protein>
<dbReference type="OrthoDB" id="433738at2759"/>
<evidence type="ECO:0000313" key="6">
    <source>
        <dbReference type="EMBL" id="SJK85820.1"/>
    </source>
</evidence>
<dbReference type="RefSeq" id="XP_012647887.2">
    <property type="nucleotide sequence ID" value="XM_012792433.2"/>
</dbReference>
<evidence type="ECO:0000313" key="7">
    <source>
        <dbReference type="Proteomes" id="UP000002899"/>
    </source>
</evidence>
<reference evidence="6 7" key="2">
    <citation type="journal article" date="2013" name="PLoS ONE">
        <title>Whole genome mapping and re-organization of the nuclear and mitochondrial genomes of Babesia microti isolates.</title>
        <authorList>
            <person name="Cornillot E."/>
            <person name="Dassouli A."/>
            <person name="Garg A."/>
            <person name="Pachikara N."/>
            <person name="Randazzo S."/>
            <person name="Depoix D."/>
            <person name="Carcy B."/>
            <person name="Delbecq S."/>
            <person name="Frutos R."/>
            <person name="Silva J.C."/>
            <person name="Sutton R."/>
            <person name="Krause P.J."/>
            <person name="Mamoun C.B."/>
        </authorList>
    </citation>
    <scope>NUCLEOTIDE SEQUENCE [LARGE SCALE GENOMIC DNA]</scope>
    <source>
        <strain evidence="6 7">RI</strain>
    </source>
</reference>
<evidence type="ECO:0000256" key="5">
    <source>
        <dbReference type="PROSITE-ProRule" id="PRU00339"/>
    </source>
</evidence>
<dbReference type="PANTHER" id="PTHR46512:SF9">
    <property type="entry name" value="PEPTIDYLPROLYL ISOMERASE"/>
    <property type="match status" value="1"/>
</dbReference>
<dbReference type="PROSITE" id="PS50005">
    <property type="entry name" value="TPR"/>
    <property type="match status" value="1"/>
</dbReference>
<dbReference type="EMBL" id="FO082872">
    <property type="protein sequence ID" value="SJK85820.1"/>
    <property type="molecule type" value="Genomic_DNA"/>
</dbReference>
<dbReference type="EC" id="5.2.1.8" evidence="2"/>